<dbReference type="Proteomes" id="UP000316541">
    <property type="component" value="Unassembled WGS sequence"/>
</dbReference>
<feature type="transmembrane region" description="Helical" evidence="1">
    <location>
        <begin position="142"/>
        <end position="163"/>
    </location>
</feature>
<keyword evidence="1" id="KW-0812">Transmembrane</keyword>
<accession>A0A544Y472</accession>
<keyword evidence="1" id="KW-1133">Transmembrane helix</keyword>
<feature type="transmembrane region" description="Helical" evidence="1">
    <location>
        <begin position="175"/>
        <end position="198"/>
    </location>
</feature>
<evidence type="ECO:0000259" key="3">
    <source>
        <dbReference type="Pfam" id="PF15420"/>
    </source>
</evidence>
<dbReference type="InterPro" id="IPR012037">
    <property type="entry name" value="Alpha/beta-hydrolase_fam"/>
</dbReference>
<dbReference type="Pfam" id="PF10081">
    <property type="entry name" value="Abhydrolase_9"/>
    <property type="match status" value="1"/>
</dbReference>
<evidence type="ECO:0000256" key="1">
    <source>
        <dbReference type="SAM" id="Phobius"/>
    </source>
</evidence>
<name>A0A544Y472_9ACTN</name>
<sequence>MGHAVGHWTGAGIGELMGERQRLRLNAPLGTAGIVLAAAFFSLSLTPSLLPRPWTLQGIIAGVLTATGYLVGVLAAALVRPVAARLPARWRAAWQRKGRRRVRRLVATFGCGLGAASLVLGVRAQRDIYVLMGLKPPERLNYLGVPLIAVALFLALLAAARALRIAARALGRLLGRWFPATAAQFAAGLGVGVLAVFLTDGILTEALLKGADRSFAVINTETAPGVTPPTAPTLSGSPSSLASWASLGLEGRAFVAQAPTVGELSEFSGRPAVSPIRVYAGLDSAATVRQRAALAVRELERTGAFGRKVLCVITTTGTGWVDPQAAAALEFMYGGDTALVSMQYSYLPSWLSFLVDRERARAAGRELFDQVYARWSALPAGHRPKLLVFGESLGAFGAESAFGGDRDLRERTDGALFVGPPDSSALWRRLVDDRDPGSGEALPVYRNGETVRFANRPSDLDAPASPWNAPRVVYLQHPSDPIVWWTPRLVLTRPDWLEERRGDDVLPWMRWYPFVTFWQITADLVFSLDAPPGHGHDYDGEVIAAWARIAPPDGWDDARTTALSTLLAKRTAGSDAG</sequence>
<evidence type="ECO:0000313" key="4">
    <source>
        <dbReference type="EMBL" id="TQS11557.1"/>
    </source>
</evidence>
<dbReference type="AlphaFoldDB" id="A0A544Y472"/>
<gene>
    <name evidence="4" type="ORF">FLX08_36995</name>
</gene>
<protein>
    <recommendedName>
        <fullName evidence="6">Alpha/beta-hydrolase family protein</fullName>
    </recommendedName>
</protein>
<feature type="domain" description="Alpha/beta-hydrolase catalytic" evidence="2">
    <location>
        <begin position="276"/>
        <end position="562"/>
    </location>
</feature>
<feature type="transmembrane region" description="Helical" evidence="1">
    <location>
        <begin position="104"/>
        <end position="122"/>
    </location>
</feature>
<feature type="transmembrane region" description="Helical" evidence="1">
    <location>
        <begin position="58"/>
        <end position="83"/>
    </location>
</feature>
<feature type="transmembrane region" description="Helical" evidence="1">
    <location>
        <begin position="25"/>
        <end position="46"/>
    </location>
</feature>
<evidence type="ECO:0008006" key="6">
    <source>
        <dbReference type="Google" id="ProtNLM"/>
    </source>
</evidence>
<proteinExistence type="predicted"/>
<reference evidence="4 5" key="1">
    <citation type="submission" date="2019-07" db="EMBL/GenBank/DDBJ databases">
        <title>Microbispora hainanensis DSM 45428.</title>
        <authorList>
            <person name="Thawai C."/>
        </authorList>
    </citation>
    <scope>NUCLEOTIDE SEQUENCE [LARGE SCALE GENOMIC DNA]</scope>
    <source>
        <strain evidence="4 5">DSM 45428</strain>
    </source>
</reference>
<comment type="caution">
    <text evidence="4">The sequence shown here is derived from an EMBL/GenBank/DDBJ whole genome shotgun (WGS) entry which is preliminary data.</text>
</comment>
<keyword evidence="1" id="KW-0472">Membrane</keyword>
<organism evidence="4 5">
    <name type="scientific">Microbispora hainanensis</name>
    <dbReference type="NCBI Taxonomy" id="568844"/>
    <lineage>
        <taxon>Bacteria</taxon>
        <taxon>Bacillati</taxon>
        <taxon>Actinomycetota</taxon>
        <taxon>Actinomycetes</taxon>
        <taxon>Streptosporangiales</taxon>
        <taxon>Streptosporangiaceae</taxon>
        <taxon>Microbispora</taxon>
    </lineage>
</organism>
<evidence type="ECO:0000259" key="2">
    <source>
        <dbReference type="Pfam" id="PF10081"/>
    </source>
</evidence>
<dbReference type="InterPro" id="IPR027788">
    <property type="entry name" value="Alpha/beta-hydrolase_N_dom"/>
</dbReference>
<dbReference type="InterPro" id="IPR027787">
    <property type="entry name" value="Alpha/beta-hydrolase_catalytic"/>
</dbReference>
<feature type="domain" description="Alpha/beta-hydrolase N-terminal" evidence="3">
    <location>
        <begin position="45"/>
        <end position="259"/>
    </location>
</feature>
<dbReference type="PIRSF" id="PIRSF007542">
    <property type="entry name" value="UCP007542"/>
    <property type="match status" value="1"/>
</dbReference>
<dbReference type="Pfam" id="PF15420">
    <property type="entry name" value="Abhydrolase_9_N"/>
    <property type="match status" value="1"/>
</dbReference>
<evidence type="ECO:0000313" key="5">
    <source>
        <dbReference type="Proteomes" id="UP000316541"/>
    </source>
</evidence>
<dbReference type="EMBL" id="VIRM01000075">
    <property type="protein sequence ID" value="TQS11557.1"/>
    <property type="molecule type" value="Genomic_DNA"/>
</dbReference>